<evidence type="ECO:0000256" key="1">
    <source>
        <dbReference type="SAM" id="MobiDB-lite"/>
    </source>
</evidence>
<dbReference type="EMBL" id="CP051685">
    <property type="protein sequence ID" value="QJD99993.1"/>
    <property type="molecule type" value="Genomic_DNA"/>
</dbReference>
<keyword evidence="4" id="KW-1185">Reference proteome</keyword>
<keyword evidence="2" id="KW-0812">Transmembrane</keyword>
<protein>
    <submittedName>
        <fullName evidence="3">DUF1003 domain-containing protein</fullName>
    </submittedName>
</protein>
<dbReference type="InterPro" id="IPR010406">
    <property type="entry name" value="DUF1003"/>
</dbReference>
<evidence type="ECO:0000256" key="2">
    <source>
        <dbReference type="SAM" id="Phobius"/>
    </source>
</evidence>
<sequence>MGKHSDQDSGLPEKVSENIDTISAFYARHEDEVSATQRVVEKVALFLGSPLYVAANILFILCWIAANLLAPDFDLDQIDEPPFFWLQGIIGLNAFIISTTVLIRQNRMSKLADHHAHLDLQVNLLTEEKTSKIIDMLEALRRDMPGVAKQPDSEASELAKPADAEAVLSAIEREQDEPYGEAGNRARQSRSAHHR</sequence>
<keyword evidence="2" id="KW-1133">Transmembrane helix</keyword>
<dbReference type="KEGG" id="mfy:HH212_08125"/>
<dbReference type="Pfam" id="PF06210">
    <property type="entry name" value="DUF1003"/>
    <property type="match status" value="1"/>
</dbReference>
<dbReference type="Proteomes" id="UP000502415">
    <property type="component" value="Chromosome"/>
</dbReference>
<evidence type="ECO:0000313" key="3">
    <source>
        <dbReference type="EMBL" id="QJD99993.1"/>
    </source>
</evidence>
<proteinExistence type="predicted"/>
<reference evidence="3 4" key="1">
    <citation type="submission" date="2020-04" db="EMBL/GenBank/DDBJ databases">
        <title>Genome sequencing of novel species.</title>
        <authorList>
            <person name="Heo J."/>
            <person name="Kim S.-J."/>
            <person name="Kim J.-S."/>
            <person name="Hong S.-B."/>
            <person name="Kwon S.-W."/>
        </authorList>
    </citation>
    <scope>NUCLEOTIDE SEQUENCE [LARGE SCALE GENOMIC DNA]</scope>
    <source>
        <strain evidence="3 4">GN2-R2</strain>
    </source>
</reference>
<name>A0A7Z2ZS70_9BURK</name>
<feature type="transmembrane region" description="Helical" evidence="2">
    <location>
        <begin position="51"/>
        <end position="70"/>
    </location>
</feature>
<dbReference type="AlphaFoldDB" id="A0A7Z2ZS70"/>
<keyword evidence="2" id="KW-0472">Membrane</keyword>
<feature type="region of interest" description="Disordered" evidence="1">
    <location>
        <begin position="146"/>
        <end position="195"/>
    </location>
</feature>
<dbReference type="RefSeq" id="WP_169434941.1">
    <property type="nucleotide sequence ID" value="NZ_CP051685.1"/>
</dbReference>
<accession>A0A7Z2ZS70</accession>
<evidence type="ECO:0000313" key="4">
    <source>
        <dbReference type="Proteomes" id="UP000502415"/>
    </source>
</evidence>
<gene>
    <name evidence="3" type="ORF">HH212_08125</name>
</gene>
<organism evidence="3 4">
    <name type="scientific">Massilia forsythiae</name>
    <dbReference type="NCBI Taxonomy" id="2728020"/>
    <lineage>
        <taxon>Bacteria</taxon>
        <taxon>Pseudomonadati</taxon>
        <taxon>Pseudomonadota</taxon>
        <taxon>Betaproteobacteria</taxon>
        <taxon>Burkholderiales</taxon>
        <taxon>Oxalobacteraceae</taxon>
        <taxon>Telluria group</taxon>
        <taxon>Massilia</taxon>
    </lineage>
</organism>
<feature type="transmembrane region" description="Helical" evidence="2">
    <location>
        <begin position="82"/>
        <end position="103"/>
    </location>
</feature>